<proteinExistence type="predicted"/>
<evidence type="ECO:0000256" key="1">
    <source>
        <dbReference type="ARBA" id="ARBA00004141"/>
    </source>
</evidence>
<dbReference type="PANTHER" id="PTHR22777">
    <property type="entry name" value="HEMOLYSIN-RELATED"/>
    <property type="match status" value="1"/>
</dbReference>
<dbReference type="Pfam" id="PF01595">
    <property type="entry name" value="CNNM"/>
    <property type="match status" value="1"/>
</dbReference>
<dbReference type="GO" id="GO:0005886">
    <property type="term" value="C:plasma membrane"/>
    <property type="evidence" value="ECO:0007669"/>
    <property type="project" value="TreeGrafter"/>
</dbReference>
<evidence type="ECO:0000313" key="12">
    <source>
        <dbReference type="EMBL" id="SDE41627.1"/>
    </source>
</evidence>
<evidence type="ECO:0000256" key="4">
    <source>
        <dbReference type="ARBA" id="ARBA00022989"/>
    </source>
</evidence>
<gene>
    <name evidence="12" type="ORF">SAMN04488071_2901</name>
</gene>
<name>A0A1G7CQN8_9PROT</name>
<evidence type="ECO:0000313" key="13">
    <source>
        <dbReference type="Proteomes" id="UP000183685"/>
    </source>
</evidence>
<evidence type="ECO:0000256" key="7">
    <source>
        <dbReference type="PROSITE-ProRule" id="PRU00703"/>
    </source>
</evidence>
<dbReference type="PROSITE" id="PS51846">
    <property type="entry name" value="CNNM"/>
    <property type="match status" value="1"/>
</dbReference>
<evidence type="ECO:0000256" key="9">
    <source>
        <dbReference type="SAM" id="Phobius"/>
    </source>
</evidence>
<organism evidence="12 13">
    <name type="scientific">Kordiimonas lacus</name>
    <dbReference type="NCBI Taxonomy" id="637679"/>
    <lineage>
        <taxon>Bacteria</taxon>
        <taxon>Pseudomonadati</taxon>
        <taxon>Pseudomonadota</taxon>
        <taxon>Alphaproteobacteria</taxon>
        <taxon>Kordiimonadales</taxon>
        <taxon>Kordiimonadaceae</taxon>
        <taxon>Kordiimonas</taxon>
    </lineage>
</organism>
<evidence type="ECO:0000256" key="3">
    <source>
        <dbReference type="ARBA" id="ARBA00022737"/>
    </source>
</evidence>
<dbReference type="InterPro" id="IPR044751">
    <property type="entry name" value="Ion_transp-like_CBS"/>
</dbReference>
<keyword evidence="4 8" id="KW-1133">Transmembrane helix</keyword>
<evidence type="ECO:0000259" key="10">
    <source>
        <dbReference type="PROSITE" id="PS51371"/>
    </source>
</evidence>
<dbReference type="InterPro" id="IPR002550">
    <property type="entry name" value="CNNM"/>
</dbReference>
<feature type="transmembrane region" description="Helical" evidence="9">
    <location>
        <begin position="88"/>
        <end position="107"/>
    </location>
</feature>
<evidence type="ECO:0000256" key="8">
    <source>
        <dbReference type="PROSITE-ProRule" id="PRU01193"/>
    </source>
</evidence>
<sequence length="352" mass="38936">MTLLIFYLVLAICVSFLCSVAEAVLLSVRPAYVAALRKRGKRGADDLTALQANLDRPLAAILILNTIAHTVGAAGVGAQAAVVFGNNYVAATSAVLTLLILVLSEIIPKTLGATYWQGLAPTTAFCLVWLTRLLLPIVWLSQKLTRAIARKDELATTFSRDEIAAMAQIGHEEGLLDKKEQKIVANLMRLHKLSVKDIMSPRAVMFSQPMARTVAQFLEAHAENPFSRIPVYGAHTDDICGYVLKQDLFMAAAKGESDKTLEDFRRDLPMMPDTMKASHAFNQLMHQRGHIMLIVDEYGTTEGLVTLEDVIETLMGLEITDELDTVEDMQAFARRKWHQRMTALGIDPKDWS</sequence>
<keyword evidence="6 8" id="KW-0472">Membrane</keyword>
<keyword evidence="3" id="KW-0677">Repeat</keyword>
<feature type="domain" description="CNNM transmembrane" evidence="11">
    <location>
        <begin position="1"/>
        <end position="180"/>
    </location>
</feature>
<evidence type="ECO:0000259" key="11">
    <source>
        <dbReference type="PROSITE" id="PS51846"/>
    </source>
</evidence>
<accession>A0A1G7CQN8</accession>
<evidence type="ECO:0000256" key="2">
    <source>
        <dbReference type="ARBA" id="ARBA00022692"/>
    </source>
</evidence>
<dbReference type="PROSITE" id="PS51371">
    <property type="entry name" value="CBS"/>
    <property type="match status" value="1"/>
</dbReference>
<dbReference type="PANTHER" id="PTHR22777:SF4">
    <property type="entry name" value="UPF0053 PROTEIN SLL1254"/>
    <property type="match status" value="1"/>
</dbReference>
<comment type="subcellular location">
    <subcellularLocation>
        <location evidence="1">Membrane</location>
        <topology evidence="1">Multi-pass membrane protein</topology>
    </subcellularLocation>
</comment>
<dbReference type="EMBL" id="FNAK01000006">
    <property type="protein sequence ID" value="SDE41627.1"/>
    <property type="molecule type" value="Genomic_DNA"/>
</dbReference>
<dbReference type="RefSeq" id="WP_068306593.1">
    <property type="nucleotide sequence ID" value="NZ_DAIOMO010000001.1"/>
</dbReference>
<dbReference type="InterPro" id="IPR000644">
    <property type="entry name" value="CBS_dom"/>
</dbReference>
<dbReference type="OrthoDB" id="9797674at2"/>
<protein>
    <submittedName>
        <fullName evidence="12">Hemolysin, contains CBS domains</fullName>
    </submittedName>
</protein>
<evidence type="ECO:0000256" key="5">
    <source>
        <dbReference type="ARBA" id="ARBA00023122"/>
    </source>
</evidence>
<keyword evidence="2 8" id="KW-0812">Transmembrane</keyword>
<feature type="transmembrane region" description="Helical" evidence="9">
    <location>
        <begin position="119"/>
        <end position="141"/>
    </location>
</feature>
<feature type="transmembrane region" description="Helical" evidence="9">
    <location>
        <begin position="58"/>
        <end position="76"/>
    </location>
</feature>
<feature type="domain" description="CBS" evidence="10">
    <location>
        <begin position="264"/>
        <end position="322"/>
    </location>
</feature>
<dbReference type="Pfam" id="PF00571">
    <property type="entry name" value="CBS"/>
    <property type="match status" value="1"/>
</dbReference>
<keyword evidence="5 7" id="KW-0129">CBS domain</keyword>
<dbReference type="CDD" id="cd04590">
    <property type="entry name" value="CBS_pair_CorC_HlyC_assoc"/>
    <property type="match status" value="1"/>
</dbReference>
<reference evidence="12 13" key="1">
    <citation type="submission" date="2016-10" db="EMBL/GenBank/DDBJ databases">
        <authorList>
            <person name="de Groot N.N."/>
        </authorList>
    </citation>
    <scope>NUCLEOTIDE SEQUENCE [LARGE SCALE GENOMIC DNA]</scope>
    <source>
        <strain evidence="12 13">CGMCC 1.9109</strain>
    </source>
</reference>
<evidence type="ECO:0000256" key="6">
    <source>
        <dbReference type="ARBA" id="ARBA00023136"/>
    </source>
</evidence>
<dbReference type="AlphaFoldDB" id="A0A1G7CQN8"/>
<dbReference type="SUPFAM" id="SSF54631">
    <property type="entry name" value="CBS-domain pair"/>
    <property type="match status" value="1"/>
</dbReference>
<dbReference type="InterPro" id="IPR046342">
    <property type="entry name" value="CBS_dom_sf"/>
</dbReference>
<dbReference type="Proteomes" id="UP000183685">
    <property type="component" value="Unassembled WGS sequence"/>
</dbReference>
<keyword evidence="13" id="KW-1185">Reference proteome</keyword>
<dbReference type="STRING" id="637679.GCA_001550055_03020"/>
<dbReference type="Gene3D" id="3.10.580.10">
    <property type="entry name" value="CBS-domain"/>
    <property type="match status" value="1"/>
</dbReference>